<evidence type="ECO:0000313" key="1">
    <source>
        <dbReference type="EMBL" id="JAH58398.1"/>
    </source>
</evidence>
<proteinExistence type="predicted"/>
<dbReference type="EMBL" id="GBXM01044508">
    <property type="protein sequence ID" value="JAH64069.1"/>
    <property type="molecule type" value="Transcribed_RNA"/>
</dbReference>
<protein>
    <submittedName>
        <fullName evidence="1">Uncharacterized protein</fullName>
    </submittedName>
</protein>
<sequence length="19" mass="2345">MWNNYSIRVSTKKWSDISE</sequence>
<name>A0A0E9U099_ANGAN</name>
<dbReference type="AlphaFoldDB" id="A0A0E9U099"/>
<dbReference type="EMBL" id="GBXM01050179">
    <property type="protein sequence ID" value="JAH58398.1"/>
    <property type="molecule type" value="Transcribed_RNA"/>
</dbReference>
<reference evidence="1" key="1">
    <citation type="submission" date="2014-11" db="EMBL/GenBank/DDBJ databases">
        <authorList>
            <person name="Amaro Gonzalez C."/>
        </authorList>
    </citation>
    <scope>NUCLEOTIDE SEQUENCE</scope>
</reference>
<reference evidence="1" key="2">
    <citation type="journal article" date="2015" name="Fish Shellfish Immunol.">
        <title>Early steps in the European eel (Anguilla anguilla)-Vibrio vulnificus interaction in the gills: Role of the RtxA13 toxin.</title>
        <authorList>
            <person name="Callol A."/>
            <person name="Pajuelo D."/>
            <person name="Ebbesson L."/>
            <person name="Teles M."/>
            <person name="MacKenzie S."/>
            <person name="Amaro C."/>
        </authorList>
    </citation>
    <scope>NUCLEOTIDE SEQUENCE</scope>
</reference>
<organism evidence="1">
    <name type="scientific">Anguilla anguilla</name>
    <name type="common">European freshwater eel</name>
    <name type="synonym">Muraena anguilla</name>
    <dbReference type="NCBI Taxonomy" id="7936"/>
    <lineage>
        <taxon>Eukaryota</taxon>
        <taxon>Metazoa</taxon>
        <taxon>Chordata</taxon>
        <taxon>Craniata</taxon>
        <taxon>Vertebrata</taxon>
        <taxon>Euteleostomi</taxon>
        <taxon>Actinopterygii</taxon>
        <taxon>Neopterygii</taxon>
        <taxon>Teleostei</taxon>
        <taxon>Anguilliformes</taxon>
        <taxon>Anguillidae</taxon>
        <taxon>Anguilla</taxon>
    </lineage>
</organism>
<accession>A0A0E9U099</accession>